<evidence type="ECO:0000256" key="6">
    <source>
        <dbReference type="ARBA" id="ARBA00023134"/>
    </source>
</evidence>
<dbReference type="InterPro" id="IPR022941">
    <property type="entry name" value="SRP54"/>
</dbReference>
<feature type="domain" description="SRP54-type proteins GTP-binding" evidence="13">
    <location>
        <begin position="100"/>
        <end position="296"/>
    </location>
</feature>
<keyword evidence="10" id="KW-0963">Cytoplasm</keyword>
<evidence type="ECO:0000256" key="1">
    <source>
        <dbReference type="ARBA" id="ARBA00004515"/>
    </source>
</evidence>
<evidence type="ECO:0000259" key="13">
    <source>
        <dbReference type="SMART" id="SM00962"/>
    </source>
</evidence>
<dbReference type="NCBIfam" id="TIGR00959">
    <property type="entry name" value="ffh"/>
    <property type="match status" value="1"/>
</dbReference>
<feature type="binding site" evidence="10">
    <location>
        <begin position="248"/>
        <end position="251"/>
    </location>
    <ligand>
        <name>GTP</name>
        <dbReference type="ChEBI" id="CHEBI:37565"/>
    </ligand>
</feature>
<feature type="binding site" evidence="10">
    <location>
        <begin position="190"/>
        <end position="194"/>
    </location>
    <ligand>
        <name>GTP</name>
        <dbReference type="ChEBI" id="CHEBI:37565"/>
    </ligand>
</feature>
<evidence type="ECO:0000256" key="7">
    <source>
        <dbReference type="ARBA" id="ARBA00023135"/>
    </source>
</evidence>
<feature type="binding site" evidence="10">
    <location>
        <begin position="107"/>
        <end position="114"/>
    </location>
    <ligand>
        <name>GTP</name>
        <dbReference type="ChEBI" id="CHEBI:37565"/>
    </ligand>
</feature>
<evidence type="ECO:0000256" key="9">
    <source>
        <dbReference type="ARBA" id="ARBA00048027"/>
    </source>
</evidence>
<evidence type="ECO:0000313" key="15">
    <source>
        <dbReference type="EMBL" id="MBO1041957.1"/>
    </source>
</evidence>
<dbReference type="RefSeq" id="WP_207490078.1">
    <property type="nucleotide sequence ID" value="NZ_JADIJS010000005.1"/>
</dbReference>
<evidence type="ECO:0000256" key="3">
    <source>
        <dbReference type="ARBA" id="ARBA00022741"/>
    </source>
</evidence>
<dbReference type="EC" id="3.6.5.4" evidence="10"/>
<dbReference type="HAMAP" id="MF_00306">
    <property type="entry name" value="SRP54"/>
    <property type="match status" value="1"/>
</dbReference>
<keyword evidence="5 10" id="KW-0694">RNA-binding</keyword>
<comment type="domain">
    <text evidence="10">Composed of three domains: the N-terminal N domain, which is responsible for interactions with the ribosome, the central G domain, which binds GTP, and the C-terminal M domain, which binds the RNA and the signal sequence of the RNC.</text>
</comment>
<comment type="function">
    <text evidence="10">Involved in targeting and insertion of nascent membrane proteins into the cytoplasmic membrane. Binds to the hydrophobic signal sequence of the ribosome-nascent chain (RNC) as it emerges from the ribosomes. The SRP-RNC complex is then targeted to the cytoplasmic membrane where it interacts with the SRP receptor FtsY. Interaction with FtsY leads to the transfer of the RNC complex to the Sec translocase for insertion into the membrane, the hydrolysis of GTP by both Ffh and FtsY, and the dissociation of the SRP-FtsY complex into the individual components.</text>
</comment>
<dbReference type="SUPFAM" id="SSF52540">
    <property type="entry name" value="P-loop containing nucleoside triphosphate hydrolases"/>
    <property type="match status" value="1"/>
</dbReference>
<sequence>MFESLQERLGSILNGLTGRGALSESDVAAALREVRRALIEADVSLEVVRSFTDRVREKAVGAEILKSIKPGQMVVKIVHDELIEMLGTEGVTVDLNAPAPVVIMMVGLQGSGKTTTTGKLSKRLTERQRKKVLMASLDTRRPAAQEQLRQLGIQTSVDTLPIIAGQSPVEIAKRAVQAAKLGGHDVVILDTAGRTHIDEPLMVEMADIRKAANPHEILLVADSLTGQDAVNLARNFDERVGITGIVLTRMDGDGRGGAALSMRAITGKPIKLIATGEKMDALEEFYPKRIADRILGMGDIVSLVEKAAENIDAEKAAAMAKKMQSGKFDLNDLADQLGQMKKLGGMGSIMGMMPGMGGMKDKAAAAGLDDKVFDRQIAIIGSMTKTERANPDLLKHSRKQRIAKGSGTNAADINKLLKMHRQMADMMKVMGKGKGGMMKQMMGGLAGKMGLGGLGGGMGGGMGMPDLSKMDPKQLEALAKQAEAAGLTKGGGLPGLPGLGGPKLPGLGGGLPGLPKKK</sequence>
<feature type="region of interest" description="Disordered" evidence="11">
    <location>
        <begin position="480"/>
        <end position="518"/>
    </location>
</feature>
<dbReference type="InterPro" id="IPR004125">
    <property type="entry name" value="Signal_recog_particle_SRP54_M"/>
</dbReference>
<dbReference type="InterPro" id="IPR003593">
    <property type="entry name" value="AAA+_ATPase"/>
</dbReference>
<dbReference type="InterPro" id="IPR036891">
    <property type="entry name" value="Signal_recog_part_SRP54_M_sf"/>
</dbReference>
<evidence type="ECO:0000313" key="16">
    <source>
        <dbReference type="Proteomes" id="UP000718278"/>
    </source>
</evidence>
<comment type="caution">
    <text evidence="15">The sequence shown here is derived from an EMBL/GenBank/DDBJ whole genome shotgun (WGS) entry which is preliminary data.</text>
</comment>
<dbReference type="InterPro" id="IPR027417">
    <property type="entry name" value="P-loop_NTPase"/>
</dbReference>
<dbReference type="Pfam" id="PF02881">
    <property type="entry name" value="SRP54_N"/>
    <property type="match status" value="1"/>
</dbReference>
<reference evidence="15 16" key="1">
    <citation type="submission" date="2020-10" db="EMBL/GenBank/DDBJ databases">
        <title>Genomic characterization of underground lake bacteria from Wind Cave National Park: Insight into the archetypical LuxI/LuxR and identification of LuxR solos.</title>
        <authorList>
            <person name="Wengert P.C."/>
            <person name="Savka M.A."/>
        </authorList>
    </citation>
    <scope>NUCLEOTIDE SEQUENCE [LARGE SCALE GENOMIC DNA]</scope>
    <source>
        <strain evidence="15 16">SD316</strain>
    </source>
</reference>
<name>A0ABS3K669_9HYPH</name>
<keyword evidence="16" id="KW-1185">Reference proteome</keyword>
<dbReference type="InterPro" id="IPR000897">
    <property type="entry name" value="SRP54_GTPase_dom"/>
</dbReference>
<comment type="similarity">
    <text evidence="2 10">Belongs to the GTP-binding SRP family. SRP54 subfamily.</text>
</comment>
<keyword evidence="4 10" id="KW-0378">Hydrolase</keyword>
<dbReference type="InterPro" id="IPR004780">
    <property type="entry name" value="SRP"/>
</dbReference>
<dbReference type="Gene3D" id="1.20.120.140">
    <property type="entry name" value="Signal recognition particle SRP54, nucleotide-binding domain"/>
    <property type="match status" value="1"/>
</dbReference>
<organism evidence="15 16">
    <name type="scientific">Brucella pituitosa</name>
    <dbReference type="NCBI Taxonomy" id="571256"/>
    <lineage>
        <taxon>Bacteria</taxon>
        <taxon>Pseudomonadati</taxon>
        <taxon>Pseudomonadota</taxon>
        <taxon>Alphaproteobacteria</taxon>
        <taxon>Hyphomicrobiales</taxon>
        <taxon>Brucellaceae</taxon>
        <taxon>Brucella/Ochrobactrum group</taxon>
        <taxon>Brucella</taxon>
    </lineage>
</organism>
<keyword evidence="6 10" id="KW-0342">GTP-binding</keyword>
<dbReference type="SUPFAM" id="SSF47446">
    <property type="entry name" value="Signal peptide-binding domain"/>
    <property type="match status" value="1"/>
</dbReference>
<feature type="domain" description="Signal recognition particle SRP54 helical bundle" evidence="14">
    <location>
        <begin position="1"/>
        <end position="86"/>
    </location>
</feature>
<evidence type="ECO:0000256" key="11">
    <source>
        <dbReference type="SAM" id="MobiDB-lite"/>
    </source>
</evidence>
<evidence type="ECO:0000256" key="8">
    <source>
        <dbReference type="ARBA" id="ARBA00023274"/>
    </source>
</evidence>
<comment type="subcellular location">
    <subcellularLocation>
        <location evidence="1">Cell inner membrane</location>
        <topology evidence="1">Peripheral membrane protein</topology>
        <orientation evidence="1">Cytoplasmic side</orientation>
    </subcellularLocation>
    <subcellularLocation>
        <location evidence="10">Cytoplasm</location>
    </subcellularLocation>
    <text evidence="10">The SRP-RNC complex is targeted to the cytoplasmic membrane.</text>
</comment>
<evidence type="ECO:0000256" key="10">
    <source>
        <dbReference type="HAMAP-Rule" id="MF_00306"/>
    </source>
</evidence>
<proteinExistence type="inferred from homology"/>
<protein>
    <recommendedName>
        <fullName evidence="10">Signal recognition particle protein</fullName>
        <ecNumber evidence="10">3.6.5.4</ecNumber>
    </recommendedName>
    <alternativeName>
        <fullName evidence="10">Fifty-four homolog</fullName>
    </alternativeName>
</protein>
<dbReference type="SMART" id="SM00382">
    <property type="entry name" value="AAA"/>
    <property type="match status" value="1"/>
</dbReference>
<dbReference type="EMBL" id="JADIJS010000005">
    <property type="protein sequence ID" value="MBO1041957.1"/>
    <property type="molecule type" value="Genomic_DNA"/>
</dbReference>
<dbReference type="PANTHER" id="PTHR11564:SF5">
    <property type="entry name" value="SIGNAL RECOGNITION PARTICLE SUBUNIT SRP54"/>
    <property type="match status" value="1"/>
</dbReference>
<evidence type="ECO:0000256" key="4">
    <source>
        <dbReference type="ARBA" id="ARBA00022801"/>
    </source>
</evidence>
<feature type="domain" description="AAA+ ATPase" evidence="12">
    <location>
        <begin position="99"/>
        <end position="301"/>
    </location>
</feature>
<dbReference type="InterPro" id="IPR042101">
    <property type="entry name" value="SRP54_N_sf"/>
</dbReference>
<dbReference type="Gene3D" id="1.10.260.30">
    <property type="entry name" value="Signal recognition particle, SRP54 subunit, M-domain"/>
    <property type="match status" value="1"/>
</dbReference>
<feature type="compositionally biased region" description="Gly residues" evidence="11">
    <location>
        <begin position="488"/>
        <end position="512"/>
    </location>
</feature>
<dbReference type="Pfam" id="PF00448">
    <property type="entry name" value="SRP54"/>
    <property type="match status" value="1"/>
</dbReference>
<keyword evidence="8 10" id="KW-0687">Ribonucleoprotein</keyword>
<gene>
    <name evidence="10 15" type="primary">ffh</name>
    <name evidence="15" type="ORF">IPV26_20005</name>
</gene>
<keyword evidence="7 10" id="KW-0733">Signal recognition particle</keyword>
<dbReference type="Pfam" id="PF02978">
    <property type="entry name" value="SRP_SPB"/>
    <property type="match status" value="1"/>
</dbReference>
<comment type="subunit">
    <text evidence="10">Part of the signal recognition particle protein translocation system, which is composed of SRP and FtsY. SRP is a ribonucleoprotein composed of Ffh and a 4.5S RNA molecule.</text>
</comment>
<comment type="catalytic activity">
    <reaction evidence="9 10">
        <text>GTP + H2O = GDP + phosphate + H(+)</text>
        <dbReference type="Rhea" id="RHEA:19669"/>
        <dbReference type="ChEBI" id="CHEBI:15377"/>
        <dbReference type="ChEBI" id="CHEBI:15378"/>
        <dbReference type="ChEBI" id="CHEBI:37565"/>
        <dbReference type="ChEBI" id="CHEBI:43474"/>
        <dbReference type="ChEBI" id="CHEBI:58189"/>
        <dbReference type="EC" id="3.6.5.4"/>
    </reaction>
</comment>
<dbReference type="InterPro" id="IPR013822">
    <property type="entry name" value="Signal_recog_particl_SRP54_hlx"/>
</dbReference>
<dbReference type="SMART" id="SM00963">
    <property type="entry name" value="SRP54_N"/>
    <property type="match status" value="1"/>
</dbReference>
<dbReference type="PANTHER" id="PTHR11564">
    <property type="entry name" value="SIGNAL RECOGNITION PARTICLE 54K PROTEIN SRP54"/>
    <property type="match status" value="1"/>
</dbReference>
<evidence type="ECO:0000259" key="12">
    <source>
        <dbReference type="SMART" id="SM00382"/>
    </source>
</evidence>
<evidence type="ECO:0000256" key="5">
    <source>
        <dbReference type="ARBA" id="ARBA00022884"/>
    </source>
</evidence>
<keyword evidence="3 10" id="KW-0547">Nucleotide-binding</keyword>
<dbReference type="Gene3D" id="3.40.50.300">
    <property type="entry name" value="P-loop containing nucleotide triphosphate hydrolases"/>
    <property type="match status" value="1"/>
</dbReference>
<dbReference type="SMART" id="SM00962">
    <property type="entry name" value="SRP54"/>
    <property type="match status" value="1"/>
</dbReference>
<dbReference type="Proteomes" id="UP000718278">
    <property type="component" value="Unassembled WGS sequence"/>
</dbReference>
<dbReference type="CDD" id="cd18539">
    <property type="entry name" value="SRP_G"/>
    <property type="match status" value="1"/>
</dbReference>
<evidence type="ECO:0000259" key="14">
    <source>
        <dbReference type="SMART" id="SM00963"/>
    </source>
</evidence>
<evidence type="ECO:0000256" key="2">
    <source>
        <dbReference type="ARBA" id="ARBA00005450"/>
    </source>
</evidence>
<accession>A0ABS3K669</accession>